<proteinExistence type="predicted"/>
<comment type="caution">
    <text evidence="2">The sequence shown here is derived from an EMBL/GenBank/DDBJ whole genome shotgun (WGS) entry which is preliminary data.</text>
</comment>
<feature type="non-terminal residue" evidence="2">
    <location>
        <position position="1"/>
    </location>
</feature>
<dbReference type="AlphaFoldDB" id="A0A811US36"/>
<feature type="compositionally biased region" description="Polar residues" evidence="1">
    <location>
        <begin position="41"/>
        <end position="53"/>
    </location>
</feature>
<dbReference type="Proteomes" id="UP000606786">
    <property type="component" value="Unassembled WGS sequence"/>
</dbReference>
<name>A0A811US36_CERCA</name>
<accession>A0A811US36</accession>
<dbReference type="EMBL" id="CAJHJT010000012">
    <property type="protein sequence ID" value="CAD7000606.1"/>
    <property type="molecule type" value="Genomic_DNA"/>
</dbReference>
<reference evidence="2" key="1">
    <citation type="submission" date="2020-11" db="EMBL/GenBank/DDBJ databases">
        <authorList>
            <person name="Whitehead M."/>
        </authorList>
    </citation>
    <scope>NUCLEOTIDE SEQUENCE</scope>
    <source>
        <strain evidence="2">EGII</strain>
    </source>
</reference>
<sequence length="53" mass="5860">SNVDAKTIVALDRVVNPIGLELPTACTLTPYTNRPPHRYRSSSAKTSPEQQQH</sequence>
<keyword evidence="3" id="KW-1185">Reference proteome</keyword>
<evidence type="ECO:0000256" key="1">
    <source>
        <dbReference type="SAM" id="MobiDB-lite"/>
    </source>
</evidence>
<feature type="region of interest" description="Disordered" evidence="1">
    <location>
        <begin position="26"/>
        <end position="53"/>
    </location>
</feature>
<protein>
    <submittedName>
        <fullName evidence="2">(Mediterranean fruit fly) hypothetical protein</fullName>
    </submittedName>
</protein>
<gene>
    <name evidence="2" type="ORF">CCAP1982_LOCUS9080</name>
</gene>
<evidence type="ECO:0000313" key="2">
    <source>
        <dbReference type="EMBL" id="CAD7000606.1"/>
    </source>
</evidence>
<evidence type="ECO:0000313" key="3">
    <source>
        <dbReference type="Proteomes" id="UP000606786"/>
    </source>
</evidence>
<organism evidence="2 3">
    <name type="scientific">Ceratitis capitata</name>
    <name type="common">Mediterranean fruit fly</name>
    <name type="synonym">Tephritis capitata</name>
    <dbReference type="NCBI Taxonomy" id="7213"/>
    <lineage>
        <taxon>Eukaryota</taxon>
        <taxon>Metazoa</taxon>
        <taxon>Ecdysozoa</taxon>
        <taxon>Arthropoda</taxon>
        <taxon>Hexapoda</taxon>
        <taxon>Insecta</taxon>
        <taxon>Pterygota</taxon>
        <taxon>Neoptera</taxon>
        <taxon>Endopterygota</taxon>
        <taxon>Diptera</taxon>
        <taxon>Brachycera</taxon>
        <taxon>Muscomorpha</taxon>
        <taxon>Tephritoidea</taxon>
        <taxon>Tephritidae</taxon>
        <taxon>Ceratitis</taxon>
        <taxon>Ceratitis</taxon>
    </lineage>
</organism>